<evidence type="ECO:0000259" key="1">
    <source>
        <dbReference type="Pfam" id="PF25872"/>
    </source>
</evidence>
<gene>
    <name evidence="2" type="ORF">PU560_11200</name>
</gene>
<protein>
    <recommendedName>
        <fullName evidence="1">Winged helix-turn-helix domain-containing protein</fullName>
    </recommendedName>
</protein>
<dbReference type="Pfam" id="PF25872">
    <property type="entry name" value="HTH_77"/>
    <property type="match status" value="1"/>
</dbReference>
<proteinExistence type="predicted"/>
<dbReference type="SUPFAM" id="SSF52540">
    <property type="entry name" value="P-loop containing nucleoside triphosphate hydrolases"/>
    <property type="match status" value="1"/>
</dbReference>
<evidence type="ECO:0000313" key="3">
    <source>
        <dbReference type="Proteomes" id="UP001165561"/>
    </source>
</evidence>
<feature type="non-terminal residue" evidence="2">
    <location>
        <position position="273"/>
    </location>
</feature>
<dbReference type="PANTHER" id="PTHR47691">
    <property type="entry name" value="REGULATOR-RELATED"/>
    <property type="match status" value="1"/>
</dbReference>
<sequence length="273" mass="29696">MRDLLLGCPGVRVLATSREPLKLEGEAVYDLPPMAVPRAGAPVEGLAGYDAVRLFLERAQVDPEEQEPDVMSAAAEVCRRLDGIPLALGLAAAEVRGHGVAGVLSRLEEDLGSVADDAATAVPRHRTLDAVVDWSYATLDEKERSVLRRLAVFRGSFTPDAAEAVASGGGVPTPDVLPVLGRLVEKSLVTRSGMAAVRYRLLEVVRQYADHRLRTCGEHQEVADCHARWYADLARRMWRGVHDRSARPAGTSPLLELANLRAARQHLEARAHR</sequence>
<evidence type="ECO:0000313" key="2">
    <source>
        <dbReference type="EMBL" id="MDD9207029.1"/>
    </source>
</evidence>
<dbReference type="InterPro" id="IPR027417">
    <property type="entry name" value="P-loop_NTPase"/>
</dbReference>
<dbReference type="EMBL" id="JARACI010001029">
    <property type="protein sequence ID" value="MDD9207029.1"/>
    <property type="molecule type" value="Genomic_DNA"/>
</dbReference>
<reference evidence="2" key="1">
    <citation type="submission" date="2023-02" db="EMBL/GenBank/DDBJ databases">
        <title>Georgenia sp.10Sc9-8, isolated from a soil sample collected from the Taklamakan desert.</title>
        <authorList>
            <person name="Liu S."/>
        </authorList>
    </citation>
    <scope>NUCLEOTIDE SEQUENCE</scope>
    <source>
        <strain evidence="2">10Sc9-8</strain>
    </source>
</reference>
<name>A0ABT5TYG3_9MICO</name>
<feature type="domain" description="Winged helix-turn-helix" evidence="1">
    <location>
        <begin position="139"/>
        <end position="214"/>
    </location>
</feature>
<dbReference type="InterPro" id="IPR058852">
    <property type="entry name" value="HTH_77"/>
</dbReference>
<keyword evidence="3" id="KW-1185">Reference proteome</keyword>
<organism evidence="2 3">
    <name type="scientific">Georgenia halotolerans</name>
    <dbReference type="NCBI Taxonomy" id="3028317"/>
    <lineage>
        <taxon>Bacteria</taxon>
        <taxon>Bacillati</taxon>
        <taxon>Actinomycetota</taxon>
        <taxon>Actinomycetes</taxon>
        <taxon>Micrococcales</taxon>
        <taxon>Bogoriellaceae</taxon>
        <taxon>Georgenia</taxon>
    </lineage>
</organism>
<comment type="caution">
    <text evidence="2">The sequence shown here is derived from an EMBL/GenBank/DDBJ whole genome shotgun (WGS) entry which is preliminary data.</text>
</comment>
<dbReference type="Proteomes" id="UP001165561">
    <property type="component" value="Unassembled WGS sequence"/>
</dbReference>
<accession>A0ABT5TYG3</accession>
<dbReference type="PANTHER" id="PTHR47691:SF3">
    <property type="entry name" value="HTH-TYPE TRANSCRIPTIONAL REGULATOR RV0890C-RELATED"/>
    <property type="match status" value="1"/>
</dbReference>